<feature type="compositionally biased region" description="Low complexity" evidence="3">
    <location>
        <begin position="448"/>
        <end position="465"/>
    </location>
</feature>
<evidence type="ECO:0000256" key="1">
    <source>
        <dbReference type="ARBA" id="ARBA00022737"/>
    </source>
</evidence>
<dbReference type="InterPro" id="IPR002048">
    <property type="entry name" value="EF_hand_dom"/>
</dbReference>
<dbReference type="PANTHER" id="PTHR23050">
    <property type="entry name" value="CALCIUM BINDING PROTEIN"/>
    <property type="match status" value="1"/>
</dbReference>
<dbReference type="Gene3D" id="1.10.238.10">
    <property type="entry name" value="EF-hand"/>
    <property type="match status" value="1"/>
</dbReference>
<dbReference type="Proteomes" id="UP000747399">
    <property type="component" value="Unassembled WGS sequence"/>
</dbReference>
<dbReference type="SUPFAM" id="SSF47473">
    <property type="entry name" value="EF-hand"/>
    <property type="match status" value="1"/>
</dbReference>
<dbReference type="PROSITE" id="PS50222">
    <property type="entry name" value="EF_HAND_2"/>
    <property type="match status" value="2"/>
</dbReference>
<keyword evidence="7" id="KW-1185">Reference proteome</keyword>
<feature type="compositionally biased region" description="Polar residues" evidence="3">
    <location>
        <begin position="434"/>
        <end position="445"/>
    </location>
</feature>
<dbReference type="InterPro" id="IPR014710">
    <property type="entry name" value="RmlC-like_jellyroll"/>
</dbReference>
<dbReference type="InterPro" id="IPR011992">
    <property type="entry name" value="EF-hand-dom_pair"/>
</dbReference>
<dbReference type="GO" id="GO:0005509">
    <property type="term" value="F:calcium ion binding"/>
    <property type="evidence" value="ECO:0007669"/>
    <property type="project" value="InterPro"/>
</dbReference>
<feature type="domain" description="EF-hand" evidence="5">
    <location>
        <begin position="191"/>
        <end position="226"/>
    </location>
</feature>
<accession>A0A8J4ETV8</accession>
<evidence type="ECO:0000256" key="2">
    <source>
        <dbReference type="ARBA" id="ARBA00022837"/>
    </source>
</evidence>
<gene>
    <name evidence="6" type="ORF">Vafri_4469</name>
</gene>
<evidence type="ECO:0000259" key="4">
    <source>
        <dbReference type="PROSITE" id="PS50042"/>
    </source>
</evidence>
<evidence type="ECO:0008006" key="8">
    <source>
        <dbReference type="Google" id="ProtNLM"/>
    </source>
</evidence>
<dbReference type="Gene3D" id="2.60.120.10">
    <property type="entry name" value="Jelly Rolls"/>
    <property type="match status" value="1"/>
</dbReference>
<dbReference type="PROSITE" id="PS50042">
    <property type="entry name" value="CNMP_BINDING_3"/>
    <property type="match status" value="1"/>
</dbReference>
<dbReference type="CDD" id="cd00051">
    <property type="entry name" value="EFh"/>
    <property type="match status" value="1"/>
</dbReference>
<evidence type="ECO:0000313" key="7">
    <source>
        <dbReference type="Proteomes" id="UP000747399"/>
    </source>
</evidence>
<dbReference type="EMBL" id="BNCO01000004">
    <property type="protein sequence ID" value="GIL47707.1"/>
    <property type="molecule type" value="Genomic_DNA"/>
</dbReference>
<feature type="region of interest" description="Disordered" evidence="3">
    <location>
        <begin position="434"/>
        <end position="476"/>
    </location>
</feature>
<feature type="region of interest" description="Disordered" evidence="3">
    <location>
        <begin position="610"/>
        <end position="687"/>
    </location>
</feature>
<protein>
    <recommendedName>
        <fullName evidence="8">Calmodulin</fullName>
    </recommendedName>
</protein>
<dbReference type="InterPro" id="IPR018247">
    <property type="entry name" value="EF_Hand_1_Ca_BS"/>
</dbReference>
<feature type="region of interest" description="Disordered" evidence="3">
    <location>
        <begin position="838"/>
        <end position="863"/>
    </location>
</feature>
<dbReference type="InterPro" id="IPR050145">
    <property type="entry name" value="Centrin_CML-like"/>
</dbReference>
<dbReference type="PROSITE" id="PS00018">
    <property type="entry name" value="EF_HAND_1"/>
    <property type="match status" value="2"/>
</dbReference>
<feature type="domain" description="EF-hand" evidence="5">
    <location>
        <begin position="227"/>
        <end position="262"/>
    </location>
</feature>
<name>A0A8J4ETV8_9CHLO</name>
<feature type="domain" description="Cyclic nucleotide-binding" evidence="4">
    <location>
        <begin position="284"/>
        <end position="327"/>
    </location>
</feature>
<dbReference type="InterPro" id="IPR000595">
    <property type="entry name" value="cNMP-bd_dom"/>
</dbReference>
<dbReference type="AlphaFoldDB" id="A0A8J4ETV8"/>
<dbReference type="InterPro" id="IPR018490">
    <property type="entry name" value="cNMP-bd_dom_sf"/>
</dbReference>
<comment type="caution">
    <text evidence="6">The sequence shown here is derived from an EMBL/GenBank/DDBJ whole genome shotgun (WGS) entry which is preliminary data.</text>
</comment>
<evidence type="ECO:0000256" key="3">
    <source>
        <dbReference type="SAM" id="MobiDB-lite"/>
    </source>
</evidence>
<dbReference type="Pfam" id="PF13499">
    <property type="entry name" value="EF-hand_7"/>
    <property type="match status" value="1"/>
</dbReference>
<proteinExistence type="predicted"/>
<organism evidence="6 7">
    <name type="scientific">Volvox africanus</name>
    <dbReference type="NCBI Taxonomy" id="51714"/>
    <lineage>
        <taxon>Eukaryota</taxon>
        <taxon>Viridiplantae</taxon>
        <taxon>Chlorophyta</taxon>
        <taxon>core chlorophytes</taxon>
        <taxon>Chlorophyceae</taxon>
        <taxon>CS clade</taxon>
        <taxon>Chlamydomonadales</taxon>
        <taxon>Volvocaceae</taxon>
        <taxon>Volvox</taxon>
    </lineage>
</organism>
<dbReference type="SUPFAM" id="SSF51206">
    <property type="entry name" value="cAMP-binding domain-like"/>
    <property type="match status" value="1"/>
</dbReference>
<dbReference type="SMART" id="SM00054">
    <property type="entry name" value="EFh"/>
    <property type="match status" value="2"/>
</dbReference>
<keyword evidence="2" id="KW-0106">Calcium</keyword>
<feature type="compositionally biased region" description="Polar residues" evidence="3">
    <location>
        <begin position="844"/>
        <end position="853"/>
    </location>
</feature>
<sequence length="1101" mass="114803">MAGLAKGNVLFEALHSSLERIKVIKRICRALARKPQLRTSIEVGYIQEETERLALMTREGPGVHRDLCHVARLVSLKEMESLKLPWSPSGETASIVSGGGAGSGATANGHGLMYIYVLQGKVQLRSRRREAFAPRLMPRNAVLNDGVSGNGAAAATAAAVASGSGGGTGWCTPADGGGGIGGGGGGGLENVTEQEMLALFKHIDADGSGAITVSELQVAMEMMGVHKSQEDVAEMMDGVDADGSGEMEFNEFKNVLRRAIRARNGMPTFTEWKELGGDLWFRDLNSGCWTGEAALLDPNPIPQEGMLLALETSDLLVLERGDYDHIVENGFDGELKAKIALLRSSAVLAETLQRTDFRRLAYAMRRCTVPMSTAVHEQGRPPTSLDLILEGHCKLVVRVACVNPISTSVTTAPAAAAVAAAPSATPAVANADTLTSSATNSTSRPNRSETSSSTQLLLPQQQPQQEPDPEDPTEQVFTVPELGPVYGGAAVLMVRDGRHPHLTRPGRKKRLELAVLGPGDMCSEAGVLGEERQPHSCIVTSSAGLVTLSLSLRDLRKLVHPADLATLRARCRARVEQRESRLAVATSVANLSPAEVVRHFSLRKRLSGLSTAAMTPTEEEKEEEAQGLGEPHRTQHQRKKGGEGWQRQRVGSNGELVRRGTKDVGASHVSTGSKQGKWRPTAATAPGTRRTLQCGRVVSSGVVGGVALGVIGTGSDGLGVSERDLPRPGTTDETLHRVATMMRSKSPSRRAIHVSDIGGPVLPAPLPTQLSSAAATVFLRERSSGTSSPLGGRCTSSFLLRGSVRRQSLDEHLLTLDAAAAAAATLPLSSRGLTACSRDGSLSPCRSRTSLTPQGAGGSGSDSITQWGAGPALLATSTASLSSASGSTVAAAAAAATVVLDGAPSLDSIIAVINAPSVASRSRGRVIDRTSAVAGTAAGVATVRVSLRQAGASRPPAVVAAEAAPTKVCNGGSGIAQVATAALLAAGPDMPLAQGLLMNPRNEGSRLQTPGRVLSEIAAMREEEEEDEGETAAETAEREVAVAEAAADISRSVGTQRRASMTAATGQVLSVMLLVIAESELPTRGFPLRARTRGMGLKGYG</sequence>
<evidence type="ECO:0000259" key="5">
    <source>
        <dbReference type="PROSITE" id="PS50222"/>
    </source>
</evidence>
<keyword evidence="1" id="KW-0677">Repeat</keyword>
<reference evidence="6" key="1">
    <citation type="journal article" date="2021" name="Proc. Natl. Acad. Sci. U.S.A.">
        <title>Three genomes in the algal genus Volvox reveal the fate of a haploid sex-determining region after a transition to homothallism.</title>
        <authorList>
            <person name="Yamamoto K."/>
            <person name="Hamaji T."/>
            <person name="Kawai-Toyooka H."/>
            <person name="Matsuzaki R."/>
            <person name="Takahashi F."/>
            <person name="Nishimura Y."/>
            <person name="Kawachi M."/>
            <person name="Noguchi H."/>
            <person name="Minakuchi Y."/>
            <person name="Umen J.G."/>
            <person name="Toyoda A."/>
            <person name="Nozaki H."/>
        </authorList>
    </citation>
    <scope>NUCLEOTIDE SEQUENCE</scope>
    <source>
        <strain evidence="6">NIES-3780</strain>
    </source>
</reference>
<evidence type="ECO:0000313" key="6">
    <source>
        <dbReference type="EMBL" id="GIL47707.1"/>
    </source>
</evidence>